<comment type="caution">
    <text evidence="5">The sequence shown here is derived from an EMBL/GenBank/DDBJ whole genome shotgun (WGS) entry which is preliminary data.</text>
</comment>
<evidence type="ECO:0000313" key="5">
    <source>
        <dbReference type="EMBL" id="KAJ1646410.1"/>
    </source>
</evidence>
<dbReference type="PANTHER" id="PTHR19965:SF82">
    <property type="entry name" value="THO COMPLEX SUBUNIT 4"/>
    <property type="match status" value="1"/>
</dbReference>
<dbReference type="SUPFAM" id="SSF54928">
    <property type="entry name" value="RNA-binding domain, RBD"/>
    <property type="match status" value="1"/>
</dbReference>
<evidence type="ECO:0000256" key="3">
    <source>
        <dbReference type="SAM" id="MobiDB-lite"/>
    </source>
</evidence>
<evidence type="ECO:0000313" key="6">
    <source>
        <dbReference type="Proteomes" id="UP001145021"/>
    </source>
</evidence>
<sequence length="283" mass="29955">MSMQLNTRIDQSLDDIIKEDRKLRSTKGGKAKSAAKPKAKIVSAKKAATIAGRPARHVKNKVTAISTSDLAKKSSKNNIAARLGTPALKANSGRVASGRVGSMAGRIGKVNRVEAGRSAGAAEKKKKAAELRSRISKVAEQKKLSTISIKGEAGPATIFISNLDTEASAEDVKICFKQFGAIKDCTLLYDHTGKTSGHAEVTFSSKAAAEEAAAKLNNVLADGRRLTVRVLPVSQSRSSQRPAAPPKQQAEAPRSSGSHYSSNRRINRKQNRRGGGSGGMDID</sequence>
<protein>
    <recommendedName>
        <fullName evidence="4">RRM domain-containing protein</fullName>
    </recommendedName>
</protein>
<dbReference type="SMART" id="SM00360">
    <property type="entry name" value="RRM"/>
    <property type="match status" value="1"/>
</dbReference>
<dbReference type="PROSITE" id="PS50102">
    <property type="entry name" value="RRM"/>
    <property type="match status" value="1"/>
</dbReference>
<dbReference type="GO" id="GO:0005634">
    <property type="term" value="C:nucleus"/>
    <property type="evidence" value="ECO:0007669"/>
    <property type="project" value="TreeGrafter"/>
</dbReference>
<feature type="compositionally biased region" description="Basic residues" evidence="3">
    <location>
        <begin position="24"/>
        <end position="39"/>
    </location>
</feature>
<evidence type="ECO:0000256" key="1">
    <source>
        <dbReference type="ARBA" id="ARBA00022884"/>
    </source>
</evidence>
<dbReference type="InterPro" id="IPR012677">
    <property type="entry name" value="Nucleotide-bd_a/b_plait_sf"/>
</dbReference>
<keyword evidence="6" id="KW-1185">Reference proteome</keyword>
<dbReference type="InterPro" id="IPR035979">
    <property type="entry name" value="RBD_domain_sf"/>
</dbReference>
<accession>A0A9W8CLD6</accession>
<keyword evidence="1 2" id="KW-0694">RNA-binding</keyword>
<feature type="compositionally biased region" description="Low complexity" evidence="3">
    <location>
        <begin position="240"/>
        <end position="253"/>
    </location>
</feature>
<dbReference type="GO" id="GO:0003729">
    <property type="term" value="F:mRNA binding"/>
    <property type="evidence" value="ECO:0007669"/>
    <property type="project" value="TreeGrafter"/>
</dbReference>
<reference evidence="5" key="1">
    <citation type="submission" date="2022-07" db="EMBL/GenBank/DDBJ databases">
        <title>Phylogenomic reconstructions and comparative analyses of Kickxellomycotina fungi.</title>
        <authorList>
            <person name="Reynolds N.K."/>
            <person name="Stajich J.E."/>
            <person name="Barry K."/>
            <person name="Grigoriev I.V."/>
            <person name="Crous P."/>
            <person name="Smith M.E."/>
        </authorList>
    </citation>
    <scope>NUCLEOTIDE SEQUENCE</scope>
    <source>
        <strain evidence="5">NBRC 105413</strain>
    </source>
</reference>
<feature type="region of interest" description="Disordered" evidence="3">
    <location>
        <begin position="232"/>
        <end position="283"/>
    </location>
</feature>
<proteinExistence type="predicted"/>
<feature type="domain" description="RRM" evidence="4">
    <location>
        <begin position="156"/>
        <end position="233"/>
    </location>
</feature>
<name>A0A9W8CLD6_9FUNG</name>
<gene>
    <name evidence="5" type="ORF">LPJ64_002104</name>
</gene>
<dbReference type="InterPro" id="IPR051229">
    <property type="entry name" value="ALYREF_mRNA_export"/>
</dbReference>
<dbReference type="AlphaFoldDB" id="A0A9W8CLD6"/>
<organism evidence="5 6">
    <name type="scientific">Coemansia asiatica</name>
    <dbReference type="NCBI Taxonomy" id="1052880"/>
    <lineage>
        <taxon>Eukaryota</taxon>
        <taxon>Fungi</taxon>
        <taxon>Fungi incertae sedis</taxon>
        <taxon>Zoopagomycota</taxon>
        <taxon>Kickxellomycotina</taxon>
        <taxon>Kickxellomycetes</taxon>
        <taxon>Kickxellales</taxon>
        <taxon>Kickxellaceae</taxon>
        <taxon>Coemansia</taxon>
    </lineage>
</organism>
<feature type="compositionally biased region" description="Gly residues" evidence="3">
    <location>
        <begin position="273"/>
        <end position="283"/>
    </location>
</feature>
<dbReference type="InterPro" id="IPR000504">
    <property type="entry name" value="RRM_dom"/>
</dbReference>
<dbReference type="Pfam" id="PF00076">
    <property type="entry name" value="RRM_1"/>
    <property type="match status" value="1"/>
</dbReference>
<dbReference type="EMBL" id="JANBOH010000062">
    <property type="protein sequence ID" value="KAJ1646410.1"/>
    <property type="molecule type" value="Genomic_DNA"/>
</dbReference>
<dbReference type="Proteomes" id="UP001145021">
    <property type="component" value="Unassembled WGS sequence"/>
</dbReference>
<feature type="region of interest" description="Disordered" evidence="3">
    <location>
        <begin position="20"/>
        <end position="40"/>
    </location>
</feature>
<evidence type="ECO:0000256" key="2">
    <source>
        <dbReference type="PROSITE-ProRule" id="PRU00176"/>
    </source>
</evidence>
<dbReference type="PANTHER" id="PTHR19965">
    <property type="entry name" value="RNA AND EXPORT FACTOR BINDING PROTEIN"/>
    <property type="match status" value="1"/>
</dbReference>
<feature type="compositionally biased region" description="Polar residues" evidence="3">
    <location>
        <begin position="255"/>
        <end position="264"/>
    </location>
</feature>
<dbReference type="Gene3D" id="3.30.70.330">
    <property type="match status" value="1"/>
</dbReference>
<dbReference type="CDD" id="cd00590">
    <property type="entry name" value="RRM_SF"/>
    <property type="match status" value="1"/>
</dbReference>
<evidence type="ECO:0000259" key="4">
    <source>
        <dbReference type="PROSITE" id="PS50102"/>
    </source>
</evidence>